<protein>
    <submittedName>
        <fullName evidence="2">ATP-dependent DNA helicase PIF1-like</fullName>
    </submittedName>
</protein>
<gene>
    <name evidence="2" type="ORF">Tci_568749</name>
</gene>
<keyword evidence="2" id="KW-0378">Hydrolase</keyword>
<proteinExistence type="predicted"/>
<keyword evidence="2" id="KW-0347">Helicase</keyword>
<evidence type="ECO:0000256" key="1">
    <source>
        <dbReference type="SAM" id="MobiDB-lite"/>
    </source>
</evidence>
<evidence type="ECO:0000313" key="2">
    <source>
        <dbReference type="EMBL" id="GEZ96776.1"/>
    </source>
</evidence>
<name>A0A699IYG5_TANCI</name>
<dbReference type="AlphaFoldDB" id="A0A699IYG5"/>
<keyword evidence="2" id="KW-0547">Nucleotide-binding</keyword>
<keyword evidence="2" id="KW-0067">ATP-binding</keyword>
<feature type="compositionally biased region" description="Acidic residues" evidence="1">
    <location>
        <begin position="10"/>
        <end position="23"/>
    </location>
</feature>
<accession>A0A699IYG5</accession>
<comment type="caution">
    <text evidence="2">The sequence shown here is derived from an EMBL/GenBank/DDBJ whole genome shotgun (WGS) entry which is preliminary data.</text>
</comment>
<feature type="region of interest" description="Disordered" evidence="1">
    <location>
        <begin position="1"/>
        <end position="27"/>
    </location>
</feature>
<organism evidence="2">
    <name type="scientific">Tanacetum cinerariifolium</name>
    <name type="common">Dalmatian daisy</name>
    <name type="synonym">Chrysanthemum cinerariifolium</name>
    <dbReference type="NCBI Taxonomy" id="118510"/>
    <lineage>
        <taxon>Eukaryota</taxon>
        <taxon>Viridiplantae</taxon>
        <taxon>Streptophyta</taxon>
        <taxon>Embryophyta</taxon>
        <taxon>Tracheophyta</taxon>
        <taxon>Spermatophyta</taxon>
        <taxon>Magnoliopsida</taxon>
        <taxon>eudicotyledons</taxon>
        <taxon>Gunneridae</taxon>
        <taxon>Pentapetalae</taxon>
        <taxon>asterids</taxon>
        <taxon>campanulids</taxon>
        <taxon>Asterales</taxon>
        <taxon>Asteraceae</taxon>
        <taxon>Asteroideae</taxon>
        <taxon>Anthemideae</taxon>
        <taxon>Anthemidinae</taxon>
        <taxon>Tanacetum</taxon>
    </lineage>
</organism>
<sequence length="74" mass="8910">MEGVEIRELVDDDDDVTEDEEEGEPKKCHWNYPRGELKYKSVKYVFKYVYKGHDKQVVNVDKDEEQVVNKIKRF</sequence>
<dbReference type="EMBL" id="BKCJ010349018">
    <property type="protein sequence ID" value="GEZ96776.1"/>
    <property type="molecule type" value="Genomic_DNA"/>
</dbReference>
<reference evidence="2" key="1">
    <citation type="journal article" date="2019" name="Sci. Rep.">
        <title>Draft genome of Tanacetum cinerariifolium, the natural source of mosquito coil.</title>
        <authorList>
            <person name="Yamashiro T."/>
            <person name="Shiraishi A."/>
            <person name="Satake H."/>
            <person name="Nakayama K."/>
        </authorList>
    </citation>
    <scope>NUCLEOTIDE SEQUENCE</scope>
</reference>
<dbReference type="GO" id="GO:0004386">
    <property type="term" value="F:helicase activity"/>
    <property type="evidence" value="ECO:0007669"/>
    <property type="project" value="UniProtKB-KW"/>
</dbReference>